<proteinExistence type="predicted"/>
<accession>A0ABR2YMK8</accession>
<dbReference type="EMBL" id="JALJOT010000008">
    <property type="protein sequence ID" value="KAK9908259.1"/>
    <property type="molecule type" value="Genomic_DNA"/>
</dbReference>
<keyword evidence="3" id="KW-1185">Reference proteome</keyword>
<feature type="compositionally biased region" description="Pro residues" evidence="1">
    <location>
        <begin position="7"/>
        <end position="19"/>
    </location>
</feature>
<organism evidence="2 3">
    <name type="scientific">Coccomyxa subellipsoidea</name>
    <dbReference type="NCBI Taxonomy" id="248742"/>
    <lineage>
        <taxon>Eukaryota</taxon>
        <taxon>Viridiplantae</taxon>
        <taxon>Chlorophyta</taxon>
        <taxon>core chlorophytes</taxon>
        <taxon>Trebouxiophyceae</taxon>
        <taxon>Trebouxiophyceae incertae sedis</taxon>
        <taxon>Coccomyxaceae</taxon>
        <taxon>Coccomyxa</taxon>
    </lineage>
</organism>
<sequence>MNVPKTPQAPHPSPKPTPAHPQWSRRPVSANTEGKLYTSALVLELRGGDELLFQFYGREGWPLAEQLGTVSVGQTVLAERKLAKLSRIQKPGKKVWF</sequence>
<evidence type="ECO:0000313" key="3">
    <source>
        <dbReference type="Proteomes" id="UP001491310"/>
    </source>
</evidence>
<gene>
    <name evidence="2" type="ORF">WJX75_004946</name>
</gene>
<feature type="region of interest" description="Disordered" evidence="1">
    <location>
        <begin position="1"/>
        <end position="30"/>
    </location>
</feature>
<protein>
    <submittedName>
        <fullName evidence="2">Uncharacterized protein</fullName>
    </submittedName>
</protein>
<evidence type="ECO:0000313" key="2">
    <source>
        <dbReference type="EMBL" id="KAK9908259.1"/>
    </source>
</evidence>
<reference evidence="2 3" key="1">
    <citation type="journal article" date="2024" name="Nat. Commun.">
        <title>Phylogenomics reveals the evolutionary origins of lichenization in chlorophyte algae.</title>
        <authorList>
            <person name="Puginier C."/>
            <person name="Libourel C."/>
            <person name="Otte J."/>
            <person name="Skaloud P."/>
            <person name="Haon M."/>
            <person name="Grisel S."/>
            <person name="Petersen M."/>
            <person name="Berrin J.G."/>
            <person name="Delaux P.M."/>
            <person name="Dal Grande F."/>
            <person name="Keller J."/>
        </authorList>
    </citation>
    <scope>NUCLEOTIDE SEQUENCE [LARGE SCALE GENOMIC DNA]</scope>
    <source>
        <strain evidence="2 3">SAG 216-7</strain>
    </source>
</reference>
<evidence type="ECO:0000256" key="1">
    <source>
        <dbReference type="SAM" id="MobiDB-lite"/>
    </source>
</evidence>
<name>A0ABR2YMK8_9CHLO</name>
<comment type="caution">
    <text evidence="2">The sequence shown here is derived from an EMBL/GenBank/DDBJ whole genome shotgun (WGS) entry which is preliminary data.</text>
</comment>
<dbReference type="Proteomes" id="UP001491310">
    <property type="component" value="Unassembled WGS sequence"/>
</dbReference>